<evidence type="ECO:0000313" key="2">
    <source>
        <dbReference type="Proteomes" id="UP000503349"/>
    </source>
</evidence>
<evidence type="ECO:0000313" key="1">
    <source>
        <dbReference type="EMBL" id="KAF3700373.1"/>
    </source>
</evidence>
<reference evidence="2" key="2">
    <citation type="submission" date="2019-02" db="EMBL/GenBank/DDBJ databases">
        <title>Opniocepnalus argus Var Kimnra genome.</title>
        <authorList>
            <person name="Zhou C."/>
            <person name="Xiao S."/>
        </authorList>
    </citation>
    <scope>NUCLEOTIDE SEQUENCE [LARGE SCALE GENOMIC DNA]</scope>
</reference>
<reference evidence="1 2" key="1">
    <citation type="submission" date="2019-02" db="EMBL/GenBank/DDBJ databases">
        <title>Opniocepnalus argus genome.</title>
        <authorList>
            <person name="Zhou C."/>
            <person name="Xiao S."/>
        </authorList>
    </citation>
    <scope>NUCLEOTIDE SEQUENCE [LARGE SCALE GENOMIC DNA]</scope>
    <source>
        <strain evidence="1">OARG1902GOOAL</strain>
        <tissue evidence="1">Muscle</tissue>
    </source>
</reference>
<gene>
    <name evidence="1" type="ORF">EXN66_Car016060</name>
</gene>
<proteinExistence type="predicted"/>
<dbReference type="EMBL" id="CM015726">
    <property type="protein sequence ID" value="KAF3700373.1"/>
    <property type="molecule type" value="Genomic_DNA"/>
</dbReference>
<name>A0A6G1QDG7_CHAAH</name>
<dbReference type="AlphaFoldDB" id="A0A6G1QDG7"/>
<sequence length="81" mass="8855">MGELLCNWPTLTGSHYVGGSGSCSRTLRHVTGEAGDRANKCGIDGRPPINPLHSHMVDIVRLVRSQTWFLRVLMARRPAGS</sequence>
<dbReference type="Proteomes" id="UP000503349">
    <property type="component" value="Chromosome 15"/>
</dbReference>
<accession>A0A6G1QDG7</accession>
<protein>
    <submittedName>
        <fullName evidence="1">Uncharacterized protein</fullName>
    </submittedName>
</protein>
<keyword evidence="2" id="KW-1185">Reference proteome</keyword>
<organism evidence="1 2">
    <name type="scientific">Channa argus</name>
    <name type="common">Northern snakehead</name>
    <name type="synonym">Ophicephalus argus</name>
    <dbReference type="NCBI Taxonomy" id="215402"/>
    <lineage>
        <taxon>Eukaryota</taxon>
        <taxon>Metazoa</taxon>
        <taxon>Chordata</taxon>
        <taxon>Craniata</taxon>
        <taxon>Vertebrata</taxon>
        <taxon>Euteleostomi</taxon>
        <taxon>Actinopterygii</taxon>
        <taxon>Neopterygii</taxon>
        <taxon>Teleostei</taxon>
        <taxon>Neoteleostei</taxon>
        <taxon>Acanthomorphata</taxon>
        <taxon>Anabantaria</taxon>
        <taxon>Anabantiformes</taxon>
        <taxon>Channoidei</taxon>
        <taxon>Channidae</taxon>
        <taxon>Channa</taxon>
    </lineage>
</organism>